<protein>
    <submittedName>
        <fullName evidence="3">Putative DnaD</fullName>
    </submittedName>
</protein>
<comment type="similarity">
    <text evidence="1">Belongs to the DnaB/DnaD family.</text>
</comment>
<dbReference type="Gene3D" id="1.10.10.10">
    <property type="entry name" value="Winged helix-like DNA-binding domain superfamily/Winged helix DNA-binding domain"/>
    <property type="match status" value="1"/>
</dbReference>
<evidence type="ECO:0000313" key="3">
    <source>
        <dbReference type="EMBL" id="CDS83019.1"/>
    </source>
</evidence>
<dbReference type="AlphaFoldDB" id="A0A068ZWD4"/>
<evidence type="ECO:0000313" key="5">
    <source>
        <dbReference type="EMBL" id="CDT23274.1"/>
    </source>
</evidence>
<dbReference type="PANTHER" id="PTHR37293:SF5">
    <property type="entry name" value="DNA REPLICATION PROTEIN"/>
    <property type="match status" value="1"/>
</dbReference>
<dbReference type="EMBL" id="LK932344">
    <property type="protein sequence ID" value="CDS83019.1"/>
    <property type="molecule type" value="Genomic_DNA"/>
</dbReference>
<dbReference type="InterPro" id="IPR006343">
    <property type="entry name" value="DnaB/C_C"/>
</dbReference>
<reference evidence="3" key="1">
    <citation type="submission" date="2014-07" db="EMBL/GenBank/DDBJ databases">
        <authorList>
            <person name="Monot Marc"/>
        </authorList>
    </citation>
    <scope>NUCLEOTIDE SEQUENCE</scope>
    <source>
        <strain evidence="5">7032989</strain>
        <strain evidence="3">7032994</strain>
    </source>
</reference>
<sequence>MNFLKDRDKATIEKGNILSDGYGLSPQLVARDSWLTTGARALYFYLSSFAGASGTCYPSRDIMTHELGINKDTFSKYLNELKTSGYIKVYKNKTREGRMQNNIYEVVFDRSYIESHISIRCKKENKKKPCPKKADMEPCPNLPDMVQPDMEKSDTISNSIINNSFKSSMYIEQAVDNSLKEFKKLYEENIGVVYPVTAEWLLEVSNEVDIRVFKRAIEICAERMNMNLSYLKGILKKWKDANITTYEQLESYKLQHENKKSKKTNSVVSKNKFANFEQTFTQYSNKELDEIIKKSQKAKFK</sequence>
<evidence type="ECO:0000313" key="4">
    <source>
        <dbReference type="EMBL" id="CDS84650.1"/>
    </source>
</evidence>
<feature type="domain" description="DnaB/C C-terminal" evidence="2">
    <location>
        <begin position="184"/>
        <end position="252"/>
    </location>
</feature>
<proteinExistence type="inferred from homology"/>
<organism evidence="3">
    <name type="scientific">Clostridioides difficile</name>
    <name type="common">Peptoclostridium difficile</name>
    <dbReference type="NCBI Taxonomy" id="1496"/>
    <lineage>
        <taxon>Bacteria</taxon>
        <taxon>Bacillati</taxon>
        <taxon>Bacillota</taxon>
        <taxon>Clostridia</taxon>
        <taxon>Peptostreptococcales</taxon>
        <taxon>Peptostreptococcaceae</taxon>
        <taxon>Clostridioides</taxon>
    </lineage>
</organism>
<dbReference type="PANTHER" id="PTHR37293">
    <property type="entry name" value="PHAGE REPLICATION PROTEIN-RELATED"/>
    <property type="match status" value="1"/>
</dbReference>
<dbReference type="EMBL" id="LK933005">
    <property type="protein sequence ID" value="CDT23274.1"/>
    <property type="molecule type" value="Genomic_DNA"/>
</dbReference>
<dbReference type="InterPro" id="IPR053162">
    <property type="entry name" value="DnaD"/>
</dbReference>
<name>A0A068ZWD4_CLODI</name>
<dbReference type="Pfam" id="PF07261">
    <property type="entry name" value="DnaB_2"/>
    <property type="match status" value="1"/>
</dbReference>
<evidence type="ECO:0000259" key="2">
    <source>
        <dbReference type="Pfam" id="PF07261"/>
    </source>
</evidence>
<dbReference type="InterPro" id="IPR034829">
    <property type="entry name" value="DnaD-like_sf"/>
</dbReference>
<dbReference type="RefSeq" id="WP_022582911.1">
    <property type="nucleotide sequence ID" value="NZ_BBYE01000203.1"/>
</dbReference>
<dbReference type="EMBL" id="LK932486">
    <property type="protein sequence ID" value="CDS84650.1"/>
    <property type="molecule type" value="Genomic_DNA"/>
</dbReference>
<gene>
    <name evidence="5" type="ORF">BN1095_340354</name>
    <name evidence="4" type="ORF">BN1096_350064</name>
    <name evidence="3" type="ORF">BN1097_1370014</name>
</gene>
<accession>A0A068ZWD4</accession>
<dbReference type="NCBIfam" id="TIGR01446">
    <property type="entry name" value="DnaD_dom"/>
    <property type="match status" value="1"/>
</dbReference>
<dbReference type="SUPFAM" id="SSF158499">
    <property type="entry name" value="DnaD domain-like"/>
    <property type="match status" value="1"/>
</dbReference>
<dbReference type="Pfam" id="PF13730">
    <property type="entry name" value="HTH_36"/>
    <property type="match status" value="1"/>
</dbReference>
<dbReference type="InterPro" id="IPR036388">
    <property type="entry name" value="WH-like_DNA-bd_sf"/>
</dbReference>
<evidence type="ECO:0000256" key="1">
    <source>
        <dbReference type="ARBA" id="ARBA00093462"/>
    </source>
</evidence>
<dbReference type="Gene3D" id="1.10.10.630">
    <property type="entry name" value="DnaD domain-like"/>
    <property type="match status" value="1"/>
</dbReference>